<sequence length="152" mass="17609">MIQSEEEFRCLLAKRDGGKVTYGYELRSKLEKDRILESFLEQMGHNAENVWQFRHIEKAYAAKILTYAISTNMTHDIDLPSKSWAEELSAYFVDQFQPEVMFYTNGHFDSNGDLLKLYSWATISKSKWNTIDTGVIALDNDKIGILWAMDPL</sequence>
<evidence type="ECO:0000313" key="2">
    <source>
        <dbReference type="Proteomes" id="UP001220962"/>
    </source>
</evidence>
<accession>A0AAX3N1G3</accession>
<organism evidence="1 2">
    <name type="scientific">Paenibacillus urinalis</name>
    <dbReference type="NCBI Taxonomy" id="521520"/>
    <lineage>
        <taxon>Bacteria</taxon>
        <taxon>Bacillati</taxon>
        <taxon>Bacillota</taxon>
        <taxon>Bacilli</taxon>
        <taxon>Bacillales</taxon>
        <taxon>Paenibacillaceae</taxon>
        <taxon>Paenibacillus</taxon>
    </lineage>
</organism>
<dbReference type="AlphaFoldDB" id="A0AAX3N1G3"/>
<dbReference type="EMBL" id="CP118101">
    <property type="protein sequence ID" value="WDH83585.1"/>
    <property type="molecule type" value="Genomic_DNA"/>
</dbReference>
<gene>
    <name evidence="1" type="ORF">PUW23_04920</name>
</gene>
<dbReference type="Proteomes" id="UP001220962">
    <property type="component" value="Chromosome"/>
</dbReference>
<protein>
    <submittedName>
        <fullName evidence="1">Uncharacterized protein</fullName>
    </submittedName>
</protein>
<name>A0AAX3N1G3_9BACL</name>
<evidence type="ECO:0000313" key="1">
    <source>
        <dbReference type="EMBL" id="WDH83585.1"/>
    </source>
</evidence>
<proteinExistence type="predicted"/>
<dbReference type="RefSeq" id="WP_047913378.1">
    <property type="nucleotide sequence ID" value="NZ_CP118101.1"/>
</dbReference>
<reference evidence="1" key="1">
    <citation type="submission" date="2023-02" db="EMBL/GenBank/DDBJ databases">
        <title>Pathogen: clinical or host-associated sample.</title>
        <authorList>
            <person name="Hergert J."/>
            <person name="Casey R."/>
            <person name="Wagner J."/>
            <person name="Young E.L."/>
            <person name="Oakeson K.F."/>
        </authorList>
    </citation>
    <scope>NUCLEOTIDE SEQUENCE</scope>
    <source>
        <strain evidence="1">2022CK-00830</strain>
    </source>
</reference>